<dbReference type="Proteomes" id="UP000192257">
    <property type="component" value="Unassembled WGS sequence"/>
</dbReference>
<sequence>MQIPTADVKCLATIIESIVKEVQEETVVEERVVDLLALIPDVFQANPMAQRIAYLITTVQPLAVVVCLIRPSLQSCKINLAALNVLLEVVTFCLNLPDFSTIEATMTAHLVDTNVLYGLLDSLFSRGNEVIRASAAELLFILVARITLFGRTLTETVGVMDQISVLVFNTGSPFAAVSEYLAGILRVSCGRDPATLPPTLLREALTLLATRCQEPSRVVILIAECVEILITHHPYIYLRSLETGEVPSLNNILMVSEKIEDKQWNALMNLLGTLLQIEGQTHVDDIERQTAAYKVVLHDKKLWSSQEAFIRGMHIVFHAINAAITETVQLHMTSTFLRSFPLICRVIMEGSQDVREHASLIISLTLAKNAQVRTIVIGLTRNYLEWSKELLEYIINSILSFDFKDLPIIDATGIILNDPATLPHEKETDIDKWAETLLMLQEERMICGEHHEVREDALQRVRDSSIDDTFLLSCTKAILLKACKKSFIVDTTSVEKKKEGYKKWLTQQHKGFQKQTPEKSTLSNDRKKSLRKGKKHQGGSRTITTDDNFSMAVLSYLPLLFGVYFNRAQRPSPQRKLYGLNGIVMQDIHRNTQRSWNLDDVLMGELYSFFIPFHELTAERVEIEVLNLKRLTRELSRKLLTIPISQRSRRCFLTDMVNNILPKTELLVRELADMLHRHGPESILYQLGLIRLLDAHLLDAAAPEMHVSREITVLSQFVFKDVVHSGNLMYCITQLRQRFSEKI</sequence>
<feature type="region of interest" description="Disordered" evidence="1">
    <location>
        <begin position="508"/>
        <end position="543"/>
    </location>
</feature>
<evidence type="ECO:0000313" key="3">
    <source>
        <dbReference type="Proteomes" id="UP000192257"/>
    </source>
</evidence>
<dbReference type="SUPFAM" id="SSF48371">
    <property type="entry name" value="ARM repeat"/>
    <property type="match status" value="1"/>
</dbReference>
<dbReference type="RefSeq" id="XP_028881914.1">
    <property type="nucleotide sequence ID" value="XM_029026942.1"/>
</dbReference>
<dbReference type="VEuPathDB" id="TriTrypDB:TM35_000202570"/>
<dbReference type="EMBL" id="NBCO01000020">
    <property type="protein sequence ID" value="ORC87848.1"/>
    <property type="molecule type" value="Genomic_DNA"/>
</dbReference>
<name>A0A1X0NTH9_9TRYP</name>
<organism evidence="2 3">
    <name type="scientific">Trypanosoma theileri</name>
    <dbReference type="NCBI Taxonomy" id="67003"/>
    <lineage>
        <taxon>Eukaryota</taxon>
        <taxon>Discoba</taxon>
        <taxon>Euglenozoa</taxon>
        <taxon>Kinetoplastea</taxon>
        <taxon>Metakinetoplastina</taxon>
        <taxon>Trypanosomatida</taxon>
        <taxon>Trypanosomatidae</taxon>
        <taxon>Trypanosoma</taxon>
    </lineage>
</organism>
<evidence type="ECO:0000313" key="2">
    <source>
        <dbReference type="EMBL" id="ORC87848.1"/>
    </source>
</evidence>
<gene>
    <name evidence="2" type="ORF">TM35_000202570</name>
</gene>
<dbReference type="AlphaFoldDB" id="A0A1X0NTH9"/>
<reference evidence="2 3" key="1">
    <citation type="submission" date="2017-03" db="EMBL/GenBank/DDBJ databases">
        <title>An alternative strategy for trypanosome survival in the mammalian bloodstream revealed through genome and transcriptome analysis of the ubiquitous bovine parasite Trypanosoma (Megatrypanum) theileri.</title>
        <authorList>
            <person name="Kelly S."/>
            <person name="Ivens A."/>
            <person name="Mott A."/>
            <person name="O'Neill E."/>
            <person name="Emms D."/>
            <person name="Macleod O."/>
            <person name="Voorheis P."/>
            <person name="Matthews J."/>
            <person name="Matthews K."/>
            <person name="Carrington M."/>
        </authorList>
    </citation>
    <scope>NUCLEOTIDE SEQUENCE [LARGE SCALE GENOMIC DNA]</scope>
    <source>
        <strain evidence="2">Edinburgh</strain>
    </source>
</reference>
<protein>
    <submittedName>
        <fullName evidence="2">Uncharacterized protein</fullName>
    </submittedName>
</protein>
<feature type="compositionally biased region" description="Basic residues" evidence="1">
    <location>
        <begin position="528"/>
        <end position="538"/>
    </location>
</feature>
<feature type="compositionally biased region" description="Polar residues" evidence="1">
    <location>
        <begin position="508"/>
        <end position="523"/>
    </location>
</feature>
<dbReference type="InterPro" id="IPR016024">
    <property type="entry name" value="ARM-type_fold"/>
</dbReference>
<dbReference type="OrthoDB" id="243282at2759"/>
<proteinExistence type="predicted"/>
<evidence type="ECO:0000256" key="1">
    <source>
        <dbReference type="SAM" id="MobiDB-lite"/>
    </source>
</evidence>
<accession>A0A1X0NTH9</accession>
<dbReference type="GeneID" id="39986722"/>
<keyword evidence="3" id="KW-1185">Reference proteome</keyword>
<comment type="caution">
    <text evidence="2">The sequence shown here is derived from an EMBL/GenBank/DDBJ whole genome shotgun (WGS) entry which is preliminary data.</text>
</comment>